<dbReference type="Gene3D" id="2.130.10.10">
    <property type="entry name" value="YVTN repeat-like/Quinoprotein amine dehydrogenase"/>
    <property type="match status" value="1"/>
</dbReference>
<dbReference type="InterPro" id="IPR005821">
    <property type="entry name" value="Ion_trans_dom"/>
</dbReference>
<evidence type="ECO:0000256" key="5">
    <source>
        <dbReference type="ARBA" id="ARBA00022692"/>
    </source>
</evidence>
<accession>D7FM04</accession>
<dbReference type="SUPFAM" id="SSF50978">
    <property type="entry name" value="WD40 repeat-like"/>
    <property type="match status" value="1"/>
</dbReference>
<feature type="domain" description="Ion transport" evidence="16">
    <location>
        <begin position="1142"/>
        <end position="1381"/>
    </location>
</feature>
<comment type="subcellular location">
    <subcellularLocation>
        <location evidence="1">Membrane</location>
        <topology evidence="1">Multi-pass membrane protein</topology>
    </subcellularLocation>
</comment>
<dbReference type="Gene3D" id="1.20.120.350">
    <property type="entry name" value="Voltage-gated potassium channels. Chain C"/>
    <property type="match status" value="3"/>
</dbReference>
<evidence type="ECO:0000256" key="13">
    <source>
        <dbReference type="PROSITE-ProRule" id="PRU00221"/>
    </source>
</evidence>
<dbReference type="InterPro" id="IPR015943">
    <property type="entry name" value="WD40/YVTN_repeat-like_dom_sf"/>
</dbReference>
<dbReference type="InterPro" id="IPR001680">
    <property type="entry name" value="WD40_rpt"/>
</dbReference>
<keyword evidence="11" id="KW-0325">Glycoprotein</keyword>
<feature type="transmembrane region" description="Helical" evidence="15">
    <location>
        <begin position="872"/>
        <end position="889"/>
    </location>
</feature>
<feature type="transmembrane region" description="Helical" evidence="15">
    <location>
        <begin position="1209"/>
        <end position="1229"/>
    </location>
</feature>
<feature type="transmembrane region" description="Helical" evidence="15">
    <location>
        <begin position="133"/>
        <end position="159"/>
    </location>
</feature>
<feature type="domain" description="Ion transport" evidence="16">
    <location>
        <begin position="379"/>
        <end position="622"/>
    </location>
</feature>
<dbReference type="SMART" id="SM00320">
    <property type="entry name" value="WD40"/>
    <property type="match status" value="4"/>
</dbReference>
<feature type="region of interest" description="Disordered" evidence="14">
    <location>
        <begin position="2347"/>
        <end position="2457"/>
    </location>
</feature>
<feature type="region of interest" description="Disordered" evidence="14">
    <location>
        <begin position="2846"/>
        <end position="2979"/>
    </location>
</feature>
<feature type="compositionally biased region" description="Polar residues" evidence="14">
    <location>
        <begin position="2577"/>
        <end position="2587"/>
    </location>
</feature>
<evidence type="ECO:0000256" key="1">
    <source>
        <dbReference type="ARBA" id="ARBA00004141"/>
    </source>
</evidence>
<feature type="compositionally biased region" description="Gly residues" evidence="14">
    <location>
        <begin position="2800"/>
        <end position="2810"/>
    </location>
</feature>
<feature type="domain" description="Ion transport" evidence="16">
    <location>
        <begin position="810"/>
        <end position="1085"/>
    </location>
</feature>
<evidence type="ECO:0000259" key="16">
    <source>
        <dbReference type="Pfam" id="PF00520"/>
    </source>
</evidence>
<evidence type="ECO:0000313" key="17">
    <source>
        <dbReference type="EMBL" id="CBJ29829.1"/>
    </source>
</evidence>
<keyword evidence="10 15" id="KW-0472">Membrane</keyword>
<feature type="transmembrane region" description="Helical" evidence="15">
    <location>
        <begin position="49"/>
        <end position="70"/>
    </location>
</feature>
<dbReference type="STRING" id="2880.D7FM04"/>
<dbReference type="EMBL" id="FN648158">
    <property type="protein sequence ID" value="CBJ29829.1"/>
    <property type="molecule type" value="Genomic_DNA"/>
</dbReference>
<dbReference type="InterPro" id="IPR036322">
    <property type="entry name" value="WD40_repeat_dom_sf"/>
</dbReference>
<feature type="transmembrane region" description="Helical" evidence="15">
    <location>
        <begin position="1142"/>
        <end position="1160"/>
    </location>
</feature>
<dbReference type="OrthoDB" id="431720at2759"/>
<feature type="transmembrane region" description="Helical" evidence="15">
    <location>
        <begin position="1180"/>
        <end position="1202"/>
    </location>
</feature>
<keyword evidence="7" id="KW-0851">Voltage-gated channel</keyword>
<feature type="transmembrane region" description="Helical" evidence="15">
    <location>
        <begin position="1056"/>
        <end position="1086"/>
    </location>
</feature>
<dbReference type="OMA" id="YEACKCK"/>
<evidence type="ECO:0000256" key="9">
    <source>
        <dbReference type="ARBA" id="ARBA00023065"/>
    </source>
</evidence>
<keyword evidence="5 15" id="KW-0812">Transmembrane</keyword>
<dbReference type="GO" id="GO:0008331">
    <property type="term" value="F:high voltage-gated calcium channel activity"/>
    <property type="evidence" value="ECO:0007669"/>
    <property type="project" value="TreeGrafter"/>
</dbReference>
<evidence type="ECO:0000256" key="15">
    <source>
        <dbReference type="SAM" id="Phobius"/>
    </source>
</evidence>
<dbReference type="eggNOG" id="KOG2301">
    <property type="taxonomic scope" value="Eukaryota"/>
</dbReference>
<evidence type="ECO:0000256" key="2">
    <source>
        <dbReference type="ARBA" id="ARBA00022448"/>
    </source>
</evidence>
<dbReference type="PANTHER" id="PTHR45628">
    <property type="entry name" value="VOLTAGE-DEPENDENT CALCIUM CHANNEL TYPE A SUBUNIT ALPHA-1"/>
    <property type="match status" value="1"/>
</dbReference>
<dbReference type="Proteomes" id="UP000002630">
    <property type="component" value="Linkage Group LG21"/>
</dbReference>
<evidence type="ECO:0000256" key="10">
    <source>
        <dbReference type="ARBA" id="ARBA00023136"/>
    </source>
</evidence>
<dbReference type="GO" id="GO:0098703">
    <property type="term" value="P:calcium ion import across plasma membrane"/>
    <property type="evidence" value="ECO:0007669"/>
    <property type="project" value="TreeGrafter"/>
</dbReference>
<dbReference type="Pfam" id="PF00400">
    <property type="entry name" value="WD40"/>
    <property type="match status" value="1"/>
</dbReference>
<feature type="compositionally biased region" description="Polar residues" evidence="14">
    <location>
        <begin position="768"/>
        <end position="777"/>
    </location>
</feature>
<feature type="region of interest" description="Disordered" evidence="14">
    <location>
        <begin position="2034"/>
        <end position="2095"/>
    </location>
</feature>
<feature type="transmembrane region" description="Helical" evidence="15">
    <location>
        <begin position="513"/>
        <end position="536"/>
    </location>
</feature>
<feature type="compositionally biased region" description="Polar residues" evidence="14">
    <location>
        <begin position="2532"/>
        <end position="2556"/>
    </location>
</feature>
<feature type="compositionally biased region" description="Acidic residues" evidence="14">
    <location>
        <begin position="2865"/>
        <end position="2884"/>
    </location>
</feature>
<evidence type="ECO:0000256" key="4">
    <source>
        <dbReference type="ARBA" id="ARBA00022673"/>
    </source>
</evidence>
<dbReference type="GO" id="GO:0005891">
    <property type="term" value="C:voltage-gated calcium channel complex"/>
    <property type="evidence" value="ECO:0007669"/>
    <property type="project" value="TreeGrafter"/>
</dbReference>
<dbReference type="Pfam" id="PF00520">
    <property type="entry name" value="Ion_trans"/>
    <property type="match status" value="4"/>
</dbReference>
<feature type="transmembrane region" description="Helical" evidence="15">
    <location>
        <begin position="591"/>
        <end position="614"/>
    </location>
</feature>
<feature type="transmembrane region" description="Helical" evidence="15">
    <location>
        <begin position="447"/>
        <end position="470"/>
    </location>
</feature>
<keyword evidence="18" id="KW-1185">Reference proteome</keyword>
<keyword evidence="4" id="KW-0107">Calcium channel</keyword>
<feature type="transmembrane region" description="Helical" evidence="15">
    <location>
        <begin position="937"/>
        <end position="960"/>
    </location>
</feature>
<dbReference type="InParanoid" id="D7FM04"/>
<evidence type="ECO:0000256" key="8">
    <source>
        <dbReference type="ARBA" id="ARBA00022989"/>
    </source>
</evidence>
<evidence type="ECO:0000256" key="6">
    <source>
        <dbReference type="ARBA" id="ARBA00022837"/>
    </source>
</evidence>
<feature type="transmembrane region" description="Helical" evidence="15">
    <location>
        <begin position="372"/>
        <end position="394"/>
    </location>
</feature>
<evidence type="ECO:0000313" key="18">
    <source>
        <dbReference type="Proteomes" id="UP000002630"/>
    </source>
</evidence>
<protein>
    <submittedName>
        <fullName evidence="17">Similar to voltage-dependent calcium channel T-type alpha 1I subunit</fullName>
    </submittedName>
</protein>
<keyword evidence="3" id="KW-0109">Calcium transport</keyword>
<feature type="transmembrane region" description="Helical" evidence="15">
    <location>
        <begin position="252"/>
        <end position="274"/>
    </location>
</feature>
<sequence length="2992" mass="326871">MCNVRIDEIAYRLVSNPWFDRVIVLTIIVNCYFLALYDPTRASNEQDGYIIVGDYMFSSIFIAELLAKWLALSIPTYFKDNWNWVDFVVVLESAVSLVLKAFKSTSSLDISALRGLRVLRPLRAITYIQQVKLLFETVISAFKVVNTLLLCVGIVMLFFGNVGYTYWAESFGHTCEDAVTSDVLSDDVVCGKGYSCPDGYVCTDSGHVALNDGVTGYHDIWHALLQTFQVVSLDGWQQVMWHTQDSAGEGTWIFFVALLVLGNVVLVSMFPAVVSSKLEAAIAREEIRKRKRIQAEKGKGEGLGEKKGPRVSEFEMLLNEYANIEADEIAAIERLAAVQRGEVREKPEEEAPLPRWTPFPANSTMNRLRKAILLDLGLFSIIVYIVIFLNAMVLCLDSAHASDRRERVLSYLHEAFTSLFVMEMAIKLGLLGPIGYFRDGFNIFDFAITWLGLIEISLQVGGFVSGLRVIRIFRIARVFRLASLGKLGRKKFNASPQVDLGRMISIITTSIPWIVNIYVVQLLLMYTFAVLGMQFFGGDLEDVESEGDNSIRFNYNSFGKATVTLVDLLTGNVWSELMFDTVAATGQQSGILFYVAWLILSRWLAVAMVVTVLFNRIDVDTEDYLKIAAKHSMRSLFALEHAFMQCHKSHAFLTWRKRYEEATGNRSSTRGQMKLLEYSPPAAQPGLWQKVAASKKSLLIFGPQNRFREFCRWLTTSAAVVPPSPLDIESERNASVGAVHHRGSRSGRQGGGVRRGTQGDVIAGSGRPNASSTLSTRGNQGCWRRFLRRRKPRRLARLTHQTAQVSAVVVTLVVVSLDAELFSGRRTEGVGTTRLLLETASVWAFLADSLLCIVAQGLVLLPGGYLRDPSNVLAFVLTILSAICLWGFGGTVGRGTLLSVSTLKALRGLNVFRLLSLAELSRSLTDLLRSLRSSGKALCLAGGVVVFFWLQWAIVGLQVWEGTFGYCSDPVTAEAHGEEVFYVYHTSENGIEGQQECEAEGYEWGNATWNFDNFGNALQSVLIIFTYDGWQNIMFNAINARVADEGLNGSEWNNTWAALFFLFVLLLSLVLVLLFVGMVFSMYTFINLTKRSGQRLSSLKQAFWTMYEAKLAKVQPDTVLACPADAPAVRRLLFNAASKRRWGIVLASLIGANVVVRFLIGSNWLHYFDAPSWIHLEEAVFAPLFVLEWVCRAIAFGGVRAITRSYFQMVDFFSTLVLALVFVEEILFLSNLTPSSSASFWRAVEAASMVRLVRLGQVLPNAQEFLLVIAKSSSVVFPLLLVLTALTYLWSVFGVLFFGNETYLAGLFGDGNPWETVNRHQGFFSVAQGMQTMIGVATTPGSNGWITLMQRYEDVTSPQWRWAVVTFFGSYALLTRFLLVHFFMITLLFKYKTHSYDKAGVAIEQVNQFKQAWMAHAYRYTKEYTSIYAGQLVDLLRELPPPLGIGKEGSYYDCQILAKKVLIALGIDVVAHVPAEDLTGVLSLYGSTVEHLGGKPLPVQRNGFGSGPGFIRLNFSKVLVAVHRIVLFDLTLEDERQVNERRNNAMRNLTVATTRAQQEGVALRECSVLRTQLPATFRARISMALTAEFLRWKDHVDLWGCDGEVDLLGRCLLEAASHEINATAAVEQLTTRLFESHVGDRKLVTRLAEIRQHLLTLKGLRVKLNAARGDYLQTSWDGGSLRVRQTIDDEERNSGITGICASVDGVWVFCTTDDGLLKVFKRGKPPRRKGKKRTNQQGAYALVQNMGVNGDIPKGSNGGKGSSGSKRTTRGLCVACSPDGFIVMAGCSDSGVRTFCQDTAGFRRAVHEMKAAGVRGRKPPILYRPTSVGKGHKAAVRCVTWLDPGYFYTGGEDGTVCMWNKSAANRPAQFVDVCRSNFSCGPVRCLSVWRTTYSTDLLAACFEVDDGQEVDPPVCLLAGDGDGYLSVLPARTDSSFFAIDIWKTSLRHQVDASGGAVTAVEVAWGRVYTASGLAGVIKAWTPLWDDATKEKLLGFSPVGQYAVHSGEVSSIVYAKGLMFSAGADMSIITWYPPRETGTSGRASASPPSPHDEEQTRLRRHNSGSTEEPSPALLAPPSPAPALASNEGGIRTGVKHENDPGVVVHVAEVIGIAVVPGALVSADAAGRLLERGPSRHIERHCRQILPSDEAIQSLRPIALEVLRTRAHARRTTPAHRGGAAACTVAATAAGTDTAVVAQAVQDHLRAVRFLLRAKAKRRAKEEIRVEKQKAADLQTAAIFASRLGQQAGRPMLGAGRAPRDSASSDRSSASDTFVRARRCSILSSVSMRPVAGQDGEGISQEAADVSKLADMDQKPAFLETADLERLVKNPDVYLAELMRHFFPGRDLAPSRFPGSRGAAADTRTAPERIARSIAGGSGKRPSASDSVKVKGKGDKKKRFPPAATNFSSTIDAARRAAMRMHARSHRSEASRSSSDGEGSGEGEDVETGDKEGHDDLHIGNMEGSLVRMETALEGRSLGALLLRATRDNREDIDTKHATQEPAVAAGKGEEGKEEEGTQEEKPRPHALEPDVNNVKQGSESSASLNSNEDRSGTSTRAGTADHKPEERTHQWGGAGSAIDQSSAGQDADTSFVGDNYSTAQMRRKGCVTVFVPHSPSPGVWAASVEYDGERDVAWVLAEALRMYATEHSPVARHAGLARRPRLVERSPTRWGLFQGNSKESWEQGPVLSAAAPVLSVLRPGEELVVLVEGFDPAAAFARRPSVVALPHVRNDAAPGASTRIKGDRDGSLSLPTLPVDDAASMREDALSDGSRAPSDGPRRFAGISEPEAADACTRVSATLTRGGGDSRGGAGDSLSATGGDQVPGAATLVANGPAMFEDIKTGGYYRGRKSQELGDEDANVYSSDDSLTDEEDEETRDDDDDGDDEGYYHYQNPYYAAGDAARRPIGGNASLGRNSPAQSRLVTDASVTTRGITERCENDNSGGGGSRSRGLGSVATGGERRDERQAGDGFPQDRSPPRSLVARMYAAWGEDNR</sequence>
<feature type="compositionally biased region" description="Basic and acidic residues" evidence="14">
    <location>
        <begin position="2446"/>
        <end position="2456"/>
    </location>
</feature>
<name>D7FM04_ECTSI</name>
<feature type="region of interest" description="Disordered" evidence="14">
    <location>
        <begin position="2731"/>
        <end position="2819"/>
    </location>
</feature>
<keyword evidence="13" id="KW-0853">WD repeat</keyword>
<evidence type="ECO:0000256" key="14">
    <source>
        <dbReference type="SAM" id="MobiDB-lite"/>
    </source>
</evidence>
<dbReference type="InterPro" id="IPR027359">
    <property type="entry name" value="Volt_channel_dom_sf"/>
</dbReference>
<keyword evidence="8 15" id="KW-1133">Transmembrane helix</keyword>
<feature type="domain" description="Ion transport" evidence="16">
    <location>
        <begin position="16"/>
        <end position="281"/>
    </location>
</feature>
<dbReference type="PANTHER" id="PTHR45628:SF7">
    <property type="entry name" value="VOLTAGE-DEPENDENT CALCIUM CHANNEL TYPE A SUBUNIT ALPHA-1"/>
    <property type="match status" value="1"/>
</dbReference>
<feature type="repeat" description="WD" evidence="13">
    <location>
        <begin position="1829"/>
        <end position="1860"/>
    </location>
</feature>
<keyword evidence="9" id="KW-0406">Ion transport</keyword>
<dbReference type="PROSITE" id="PS50082">
    <property type="entry name" value="WD_REPEATS_2"/>
    <property type="match status" value="1"/>
</dbReference>
<dbReference type="Gene3D" id="1.10.287.70">
    <property type="match status" value="4"/>
</dbReference>
<feature type="transmembrane region" description="Helical" evidence="15">
    <location>
        <begin position="1275"/>
        <end position="1298"/>
    </location>
</feature>
<evidence type="ECO:0000256" key="11">
    <source>
        <dbReference type="ARBA" id="ARBA00023180"/>
    </source>
</evidence>
<reference evidence="17 18" key="1">
    <citation type="journal article" date="2010" name="Nature">
        <title>The Ectocarpus genome and the independent evolution of multicellularity in brown algae.</title>
        <authorList>
            <person name="Cock J.M."/>
            <person name="Sterck L."/>
            <person name="Rouze P."/>
            <person name="Scornet D."/>
            <person name="Allen A.E."/>
            <person name="Amoutzias G."/>
            <person name="Anthouard V."/>
            <person name="Artiguenave F."/>
            <person name="Aury J.M."/>
            <person name="Badger J.H."/>
            <person name="Beszteri B."/>
            <person name="Billiau K."/>
            <person name="Bonnet E."/>
            <person name="Bothwell J.H."/>
            <person name="Bowler C."/>
            <person name="Boyen C."/>
            <person name="Brownlee C."/>
            <person name="Carrano C.J."/>
            <person name="Charrier B."/>
            <person name="Cho G.Y."/>
            <person name="Coelho S.M."/>
            <person name="Collen J."/>
            <person name="Corre E."/>
            <person name="Da Silva C."/>
            <person name="Delage L."/>
            <person name="Delaroque N."/>
            <person name="Dittami S.M."/>
            <person name="Doulbeau S."/>
            <person name="Elias M."/>
            <person name="Farnham G."/>
            <person name="Gachon C.M."/>
            <person name="Gschloessl B."/>
            <person name="Heesch S."/>
            <person name="Jabbari K."/>
            <person name="Jubin C."/>
            <person name="Kawai H."/>
            <person name="Kimura K."/>
            <person name="Kloareg B."/>
            <person name="Kupper F.C."/>
            <person name="Lang D."/>
            <person name="Le Bail A."/>
            <person name="Leblanc C."/>
            <person name="Lerouge P."/>
            <person name="Lohr M."/>
            <person name="Lopez P.J."/>
            <person name="Martens C."/>
            <person name="Maumus F."/>
            <person name="Michel G."/>
            <person name="Miranda-Saavedra D."/>
            <person name="Morales J."/>
            <person name="Moreau H."/>
            <person name="Motomura T."/>
            <person name="Nagasato C."/>
            <person name="Napoli C.A."/>
            <person name="Nelson D.R."/>
            <person name="Nyvall-Collen P."/>
            <person name="Peters A.F."/>
            <person name="Pommier C."/>
            <person name="Potin P."/>
            <person name="Poulain J."/>
            <person name="Quesneville H."/>
            <person name="Read B."/>
            <person name="Rensing S.A."/>
            <person name="Ritter A."/>
            <person name="Rousvoal S."/>
            <person name="Samanta M."/>
            <person name="Samson G."/>
            <person name="Schroeder D.C."/>
            <person name="Segurens B."/>
            <person name="Strittmatter M."/>
            <person name="Tonon T."/>
            <person name="Tregear J.W."/>
            <person name="Valentin K."/>
            <person name="von Dassow P."/>
            <person name="Yamagishi T."/>
            <person name="Van de Peer Y."/>
            <person name="Wincker P."/>
        </authorList>
    </citation>
    <scope>NUCLEOTIDE SEQUENCE [LARGE SCALE GENOMIC DNA]</scope>
    <source>
        <strain evidence="18">Ec32 / CCAP1310/4</strain>
    </source>
</reference>
<evidence type="ECO:0000256" key="3">
    <source>
        <dbReference type="ARBA" id="ARBA00022568"/>
    </source>
</evidence>
<feature type="region of interest" description="Disordered" evidence="14">
    <location>
        <begin position="2490"/>
        <end position="2590"/>
    </location>
</feature>
<evidence type="ECO:0000256" key="12">
    <source>
        <dbReference type="ARBA" id="ARBA00023303"/>
    </source>
</evidence>
<dbReference type="InterPro" id="IPR050599">
    <property type="entry name" value="VDCC_alpha-1_subunit"/>
</dbReference>
<proteinExistence type="predicted"/>
<dbReference type="SUPFAM" id="SSF81324">
    <property type="entry name" value="Voltage-gated potassium channels"/>
    <property type="match status" value="3"/>
</dbReference>
<organism evidence="17 18">
    <name type="scientific">Ectocarpus siliculosus</name>
    <name type="common">Brown alga</name>
    <name type="synonym">Conferva siliculosa</name>
    <dbReference type="NCBI Taxonomy" id="2880"/>
    <lineage>
        <taxon>Eukaryota</taxon>
        <taxon>Sar</taxon>
        <taxon>Stramenopiles</taxon>
        <taxon>Ochrophyta</taxon>
        <taxon>PX clade</taxon>
        <taxon>Phaeophyceae</taxon>
        <taxon>Ectocarpales</taxon>
        <taxon>Ectocarpaceae</taxon>
        <taxon>Ectocarpus</taxon>
    </lineage>
</organism>
<feature type="transmembrane region" description="Helical" evidence="15">
    <location>
        <begin position="840"/>
        <end position="860"/>
    </location>
</feature>
<feature type="compositionally biased region" description="Basic and acidic residues" evidence="14">
    <location>
        <begin position="2506"/>
        <end position="2527"/>
    </location>
</feature>
<feature type="region of interest" description="Disordered" evidence="14">
    <location>
        <begin position="736"/>
        <end position="777"/>
    </location>
</feature>
<keyword evidence="6" id="KW-0106">Calcium</keyword>
<evidence type="ECO:0000256" key="7">
    <source>
        <dbReference type="ARBA" id="ARBA00022882"/>
    </source>
</evidence>
<feature type="compositionally biased region" description="Polar residues" evidence="14">
    <location>
        <begin position="2910"/>
        <end position="2930"/>
    </location>
</feature>
<feature type="transmembrane region" description="Helical" evidence="15">
    <location>
        <begin position="18"/>
        <end position="37"/>
    </location>
</feature>
<feature type="compositionally biased region" description="Basic and acidic residues" evidence="14">
    <location>
        <begin position="2558"/>
        <end position="2568"/>
    </location>
</feature>
<feature type="region of interest" description="Disordered" evidence="14">
    <location>
        <begin position="2248"/>
        <end position="2268"/>
    </location>
</feature>
<keyword evidence="12" id="KW-0407">Ion channel</keyword>
<gene>
    <name evidence="17" type="ORF">Esi_0162_0059</name>
</gene>
<feature type="transmembrane region" description="Helical" evidence="15">
    <location>
        <begin position="1362"/>
        <end position="1389"/>
    </location>
</feature>
<dbReference type="EMBL" id="FN649746">
    <property type="protein sequence ID" value="CBJ29829.1"/>
    <property type="molecule type" value="Genomic_DNA"/>
</dbReference>
<keyword evidence="2" id="KW-0813">Transport</keyword>